<dbReference type="Proteomes" id="UP001303889">
    <property type="component" value="Unassembled WGS sequence"/>
</dbReference>
<proteinExistence type="inferred from homology"/>
<comment type="caution">
    <text evidence="3">The sequence shown here is derived from an EMBL/GenBank/DDBJ whole genome shotgun (WGS) entry which is preliminary data.</text>
</comment>
<dbReference type="Gene3D" id="3.40.50.1820">
    <property type="entry name" value="alpha/beta hydrolase"/>
    <property type="match status" value="1"/>
</dbReference>
<dbReference type="EMBL" id="MU855572">
    <property type="protein sequence ID" value="KAK3901532.1"/>
    <property type="molecule type" value="Genomic_DNA"/>
</dbReference>
<protein>
    <submittedName>
        <fullName evidence="3">Ferri-bacillibactin esterase</fullName>
    </submittedName>
</protein>
<dbReference type="PANTHER" id="PTHR40841:SF2">
    <property type="entry name" value="SIDEROPHORE-DEGRADING ESTERASE (EUROFUNG)"/>
    <property type="match status" value="1"/>
</dbReference>
<sequence>MSRKETPRKFRGAARFFLGSAATPGQGKAFTPLPPFPATVFPNIALWNATRGVSNTDVVVSIGYPLTDAVYDMLNQFIDYNTPFPESQGPPLDADAFLDFIDHALRPWLHSVVFSKVDFTRDAMFGHSFGGLLTTYALISRPHMFDAYFAASTTLELQNNAVLDDVLVRLGAGDLTSTAYCTSTGCNAPSTLPALIIAHGSTEHFPAHRRAENEIAFQTRENYSRILGMTGYCHDLFDHVKASGRVRDVILKEYAGQDHAAVAASAIMDGIDYFLDWQMGRGAREKGVGINGRTI</sequence>
<reference evidence="3" key="1">
    <citation type="journal article" date="2023" name="Mol. Phylogenet. Evol.">
        <title>Genome-scale phylogeny and comparative genomics of the fungal order Sordariales.</title>
        <authorList>
            <person name="Hensen N."/>
            <person name="Bonometti L."/>
            <person name="Westerberg I."/>
            <person name="Brannstrom I.O."/>
            <person name="Guillou S."/>
            <person name="Cros-Aarteil S."/>
            <person name="Calhoun S."/>
            <person name="Haridas S."/>
            <person name="Kuo A."/>
            <person name="Mondo S."/>
            <person name="Pangilinan J."/>
            <person name="Riley R."/>
            <person name="LaButti K."/>
            <person name="Andreopoulos B."/>
            <person name="Lipzen A."/>
            <person name="Chen C."/>
            <person name="Yan M."/>
            <person name="Daum C."/>
            <person name="Ng V."/>
            <person name="Clum A."/>
            <person name="Steindorff A."/>
            <person name="Ohm R.A."/>
            <person name="Martin F."/>
            <person name="Silar P."/>
            <person name="Natvig D.O."/>
            <person name="Lalanne C."/>
            <person name="Gautier V."/>
            <person name="Ament-Velasquez S.L."/>
            <person name="Kruys A."/>
            <person name="Hutchinson M.I."/>
            <person name="Powell A.J."/>
            <person name="Barry K."/>
            <person name="Miller A.N."/>
            <person name="Grigoriev I.V."/>
            <person name="Debuchy R."/>
            <person name="Gladieux P."/>
            <person name="Hiltunen Thoren M."/>
            <person name="Johannesson H."/>
        </authorList>
    </citation>
    <scope>NUCLEOTIDE SEQUENCE</scope>
    <source>
        <strain evidence="3">CBS 103.79</strain>
    </source>
</reference>
<dbReference type="SUPFAM" id="SSF53474">
    <property type="entry name" value="alpha/beta-Hydrolases"/>
    <property type="match status" value="1"/>
</dbReference>
<dbReference type="GO" id="GO:0016788">
    <property type="term" value="F:hydrolase activity, acting on ester bonds"/>
    <property type="evidence" value="ECO:0007669"/>
    <property type="project" value="TreeGrafter"/>
</dbReference>
<dbReference type="InterPro" id="IPR029058">
    <property type="entry name" value="AB_hydrolase_fold"/>
</dbReference>
<evidence type="ECO:0000313" key="3">
    <source>
        <dbReference type="EMBL" id="KAK3901532.1"/>
    </source>
</evidence>
<keyword evidence="4" id="KW-1185">Reference proteome</keyword>
<dbReference type="PANTHER" id="PTHR40841">
    <property type="entry name" value="SIDEROPHORE TRIACETYLFUSARININE C ESTERASE"/>
    <property type="match status" value="1"/>
</dbReference>
<comment type="similarity">
    <text evidence="1">Belongs to the esterase D family.</text>
</comment>
<accession>A0AAN6RS90</accession>
<gene>
    <name evidence="3" type="ORF">C8A05DRAFT_44830</name>
</gene>
<dbReference type="InterPro" id="IPR052558">
    <property type="entry name" value="Siderophore_Hydrolase_D"/>
</dbReference>
<reference evidence="3" key="2">
    <citation type="submission" date="2023-05" db="EMBL/GenBank/DDBJ databases">
        <authorList>
            <consortium name="Lawrence Berkeley National Laboratory"/>
            <person name="Steindorff A."/>
            <person name="Hensen N."/>
            <person name="Bonometti L."/>
            <person name="Westerberg I."/>
            <person name="Brannstrom I.O."/>
            <person name="Guillou S."/>
            <person name="Cros-Aarteil S."/>
            <person name="Calhoun S."/>
            <person name="Haridas S."/>
            <person name="Kuo A."/>
            <person name="Mondo S."/>
            <person name="Pangilinan J."/>
            <person name="Riley R."/>
            <person name="Labutti K."/>
            <person name="Andreopoulos B."/>
            <person name="Lipzen A."/>
            <person name="Chen C."/>
            <person name="Yanf M."/>
            <person name="Daum C."/>
            <person name="Ng V."/>
            <person name="Clum A."/>
            <person name="Ohm R."/>
            <person name="Martin F."/>
            <person name="Silar P."/>
            <person name="Natvig D."/>
            <person name="Lalanne C."/>
            <person name="Gautier V."/>
            <person name="Ament-Velasquez S.L."/>
            <person name="Kruys A."/>
            <person name="Hutchinson M.I."/>
            <person name="Powell A.J."/>
            <person name="Barry K."/>
            <person name="Miller A.N."/>
            <person name="Grigoriev I.V."/>
            <person name="Debuchy R."/>
            <person name="Gladieux P."/>
            <person name="Thoren M.H."/>
            <person name="Johannesson H."/>
        </authorList>
    </citation>
    <scope>NUCLEOTIDE SEQUENCE</scope>
    <source>
        <strain evidence="3">CBS 103.79</strain>
    </source>
</reference>
<evidence type="ECO:0000256" key="1">
    <source>
        <dbReference type="ARBA" id="ARBA00005622"/>
    </source>
</evidence>
<evidence type="ECO:0000313" key="4">
    <source>
        <dbReference type="Proteomes" id="UP001303889"/>
    </source>
</evidence>
<dbReference type="AlphaFoldDB" id="A0AAN6RS90"/>
<name>A0AAN6RS90_9PEZI</name>
<evidence type="ECO:0000256" key="2">
    <source>
        <dbReference type="ARBA" id="ARBA00022801"/>
    </source>
</evidence>
<organism evidence="3 4">
    <name type="scientific">Staphylotrichum tortipilum</name>
    <dbReference type="NCBI Taxonomy" id="2831512"/>
    <lineage>
        <taxon>Eukaryota</taxon>
        <taxon>Fungi</taxon>
        <taxon>Dikarya</taxon>
        <taxon>Ascomycota</taxon>
        <taxon>Pezizomycotina</taxon>
        <taxon>Sordariomycetes</taxon>
        <taxon>Sordariomycetidae</taxon>
        <taxon>Sordariales</taxon>
        <taxon>Chaetomiaceae</taxon>
        <taxon>Staphylotrichum</taxon>
    </lineage>
</organism>
<keyword evidence="2" id="KW-0378">Hydrolase</keyword>